<feature type="signal peptide" evidence="4">
    <location>
        <begin position="1"/>
        <end position="27"/>
    </location>
</feature>
<dbReference type="GO" id="GO:0016279">
    <property type="term" value="F:protein-lysine N-methyltransferase activity"/>
    <property type="evidence" value="ECO:0007669"/>
    <property type="project" value="InterPro"/>
</dbReference>
<keyword evidence="4" id="KW-0732">Signal</keyword>
<keyword evidence="6" id="KW-1185">Reference proteome</keyword>
<organism evidence="5 6">
    <name type="scientific">Paludibaculum fermentans</name>
    <dbReference type="NCBI Taxonomy" id="1473598"/>
    <lineage>
        <taxon>Bacteria</taxon>
        <taxon>Pseudomonadati</taxon>
        <taxon>Acidobacteriota</taxon>
        <taxon>Terriglobia</taxon>
        <taxon>Bryobacterales</taxon>
        <taxon>Bryobacteraceae</taxon>
        <taxon>Paludibaculum</taxon>
    </lineage>
</organism>
<evidence type="ECO:0000256" key="1">
    <source>
        <dbReference type="ARBA" id="ARBA00022603"/>
    </source>
</evidence>
<evidence type="ECO:0000256" key="2">
    <source>
        <dbReference type="ARBA" id="ARBA00022679"/>
    </source>
</evidence>
<evidence type="ECO:0000256" key="4">
    <source>
        <dbReference type="SAM" id="SignalP"/>
    </source>
</evidence>
<keyword evidence="2 5" id="KW-0808">Transferase</keyword>
<dbReference type="Proteomes" id="UP000593892">
    <property type="component" value="Chromosome"/>
</dbReference>
<dbReference type="Gene3D" id="3.40.50.150">
    <property type="entry name" value="Vaccinia Virus protein VP39"/>
    <property type="match status" value="1"/>
</dbReference>
<protein>
    <submittedName>
        <fullName evidence="5">Class I SAM-dependent methyltransferase</fullName>
    </submittedName>
</protein>
<dbReference type="InterPro" id="IPR026170">
    <property type="entry name" value="FAM173A/B"/>
</dbReference>
<feature type="chain" id="PRO_5032858809" evidence="4">
    <location>
        <begin position="28"/>
        <end position="193"/>
    </location>
</feature>
<dbReference type="KEGG" id="pfer:IRI77_30780"/>
<dbReference type="CDD" id="cd02440">
    <property type="entry name" value="AdoMet_MTases"/>
    <property type="match status" value="1"/>
</dbReference>
<evidence type="ECO:0000313" key="6">
    <source>
        <dbReference type="Proteomes" id="UP000593892"/>
    </source>
</evidence>
<dbReference type="Pfam" id="PF02353">
    <property type="entry name" value="CMAS"/>
    <property type="match status" value="1"/>
</dbReference>
<dbReference type="PANTHER" id="PTHR13610:SF11">
    <property type="entry name" value="METHYLTRANSFERASE DOMAIN-CONTAINING PROTEIN"/>
    <property type="match status" value="1"/>
</dbReference>
<dbReference type="SUPFAM" id="SSF53335">
    <property type="entry name" value="S-adenosyl-L-methionine-dependent methyltransferases"/>
    <property type="match status" value="1"/>
</dbReference>
<dbReference type="GO" id="GO:0032259">
    <property type="term" value="P:methylation"/>
    <property type="evidence" value="ECO:0007669"/>
    <property type="project" value="UniProtKB-KW"/>
</dbReference>
<evidence type="ECO:0000313" key="5">
    <source>
        <dbReference type="EMBL" id="QOY87116.1"/>
    </source>
</evidence>
<gene>
    <name evidence="5" type="ORF">IRI77_30780</name>
</gene>
<accession>A0A7S7NNY5</accession>
<sequence length="193" mass="21619">MRQLYIKSWKRVWPVVLAALAVQSAFALQLPPKAMEPKKLAPYVTSPQPIVEKMLELARLKNGETLFDLGCGDGRILFSAARTFGAKAVGVELSPTLVRKVQQSADSQGLQDQVKVIEGDMMSVDVASANVVSLYLMTDANEQLRPKLEKELRPGSRVVSLEFKIKGWKPSKVEKVEVHRHPYTIYLYDLPQK</sequence>
<evidence type="ECO:0000256" key="3">
    <source>
        <dbReference type="ARBA" id="ARBA00022691"/>
    </source>
</evidence>
<dbReference type="EMBL" id="CP063849">
    <property type="protein sequence ID" value="QOY87116.1"/>
    <property type="molecule type" value="Genomic_DNA"/>
</dbReference>
<keyword evidence="1 5" id="KW-0489">Methyltransferase</keyword>
<reference evidence="5 6" key="1">
    <citation type="submission" date="2020-10" db="EMBL/GenBank/DDBJ databases">
        <title>Complete genome sequence of Paludibaculum fermentans P105T, a facultatively anaerobic acidobacterium capable of dissimilatory Fe(III) reduction.</title>
        <authorList>
            <person name="Dedysh S.N."/>
            <person name="Beletsky A.V."/>
            <person name="Kulichevskaya I.S."/>
            <person name="Mardanov A.V."/>
            <person name="Ravin N.V."/>
        </authorList>
    </citation>
    <scope>NUCLEOTIDE SEQUENCE [LARGE SCALE GENOMIC DNA]</scope>
    <source>
        <strain evidence="5 6">P105</strain>
    </source>
</reference>
<dbReference type="AlphaFoldDB" id="A0A7S7NNY5"/>
<keyword evidence="3" id="KW-0949">S-adenosyl-L-methionine</keyword>
<name>A0A7S7NNY5_PALFE</name>
<dbReference type="PANTHER" id="PTHR13610">
    <property type="entry name" value="METHYLTRANSFERASE DOMAIN-CONTAINING PROTEIN"/>
    <property type="match status" value="1"/>
</dbReference>
<dbReference type="RefSeq" id="WP_194448785.1">
    <property type="nucleotide sequence ID" value="NZ_CP063849.1"/>
</dbReference>
<proteinExistence type="predicted"/>
<dbReference type="InterPro" id="IPR029063">
    <property type="entry name" value="SAM-dependent_MTases_sf"/>
</dbReference>